<dbReference type="Proteomes" id="UP000479132">
    <property type="component" value="Unassembled WGS sequence"/>
</dbReference>
<dbReference type="InterPro" id="IPR037066">
    <property type="entry name" value="Plug_dom_sf"/>
</dbReference>
<dbReference type="Pfam" id="PF07715">
    <property type="entry name" value="Plug"/>
    <property type="match status" value="1"/>
</dbReference>
<dbReference type="EMBL" id="JAALLS010000025">
    <property type="protein sequence ID" value="NGP89811.1"/>
    <property type="molecule type" value="Genomic_DNA"/>
</dbReference>
<feature type="domain" description="TonB-dependent receptor plug" evidence="4">
    <location>
        <begin position="245"/>
        <end position="380"/>
    </location>
</feature>
<dbReference type="RefSeq" id="WP_165270942.1">
    <property type="nucleotide sequence ID" value="NZ_JAALLS010000025.1"/>
</dbReference>
<evidence type="ECO:0000256" key="3">
    <source>
        <dbReference type="SAM" id="MobiDB-lite"/>
    </source>
</evidence>
<dbReference type="GO" id="GO:0015344">
    <property type="term" value="F:siderophore uptake transmembrane transporter activity"/>
    <property type="evidence" value="ECO:0007669"/>
    <property type="project" value="TreeGrafter"/>
</dbReference>
<keyword evidence="1" id="KW-0732">Signal</keyword>
<keyword evidence="2" id="KW-0813">Transport</keyword>
<feature type="compositionally biased region" description="Polar residues" evidence="3">
    <location>
        <begin position="331"/>
        <end position="347"/>
    </location>
</feature>
<dbReference type="InterPro" id="IPR012910">
    <property type="entry name" value="Plug_dom"/>
</dbReference>
<dbReference type="InterPro" id="IPR023997">
    <property type="entry name" value="TonB-dep_OMP_SusC/RagA_CS"/>
</dbReference>
<reference evidence="5 6" key="1">
    <citation type="submission" date="2020-02" db="EMBL/GenBank/DDBJ databases">
        <title>Aliifodinibius halophilus 2W32, complete genome.</title>
        <authorList>
            <person name="Li Y."/>
            <person name="Wu S."/>
        </authorList>
    </citation>
    <scope>NUCLEOTIDE SEQUENCE [LARGE SCALE GENOMIC DNA]</scope>
    <source>
        <strain evidence="5 6">2W32</strain>
    </source>
</reference>
<evidence type="ECO:0000313" key="6">
    <source>
        <dbReference type="Proteomes" id="UP000479132"/>
    </source>
</evidence>
<dbReference type="Gene3D" id="2.170.130.10">
    <property type="entry name" value="TonB-dependent receptor, plug domain"/>
    <property type="match status" value="1"/>
</dbReference>
<dbReference type="SUPFAM" id="SSF49464">
    <property type="entry name" value="Carboxypeptidase regulatory domain-like"/>
    <property type="match status" value="1"/>
</dbReference>
<keyword evidence="5" id="KW-0675">Receptor</keyword>
<name>A0A6M1TCR8_9BACT</name>
<gene>
    <name evidence="5" type="ORF">G3569_15745</name>
</gene>
<protein>
    <submittedName>
        <fullName evidence="5">TonB-dependent receptor plug domain-containing protein</fullName>
    </submittedName>
</protein>
<keyword evidence="2" id="KW-0812">Transmembrane</keyword>
<evidence type="ECO:0000313" key="5">
    <source>
        <dbReference type="EMBL" id="NGP89811.1"/>
    </source>
</evidence>
<evidence type="ECO:0000256" key="2">
    <source>
        <dbReference type="PROSITE-ProRule" id="PRU01360"/>
    </source>
</evidence>
<keyword evidence="2" id="KW-0472">Membrane</keyword>
<dbReference type="GO" id="GO:0044718">
    <property type="term" value="P:siderophore transmembrane transport"/>
    <property type="evidence" value="ECO:0007669"/>
    <property type="project" value="TreeGrafter"/>
</dbReference>
<keyword evidence="2" id="KW-0998">Cell outer membrane</keyword>
<sequence length="476" mass="51914">MNKLLSTQLKKMVLWSLLGALLPLSQGFFTVANGQYLTSVSQEATAQSFYAVETYSDQVSELQQIISLDQKEVPLRKVLETIVSKTGLGLAYNAELFSLKQPVTIKQDYITAGDAIQRILKTTEYEAVISKTREIALRKRTSIPLREVYVQQEITGTVKDAETGETMAGVNVFVKNTTVGTSTDERGRYSLNVPEEADTLIFSFIGYKKERVPINDRTTINVTMTREAQAFDELVVTSFGIEQEKKSLGYSVQEISSDEIAESGESNLVSALQGKLAGVNIQNTSGAAGAGMDITIRGISSLSPSGDNQPLFVIDGVPVSNETNYGNVLPSEGTNSPGSAEQFSFSNRGGDINPDDIENISILKGPAATALYGQRAANGVVEITTKKGQSGNTQVTLNSKVGFSEVNKVPEIQDDYQHGYYGALPFREFAYTFWQYGPPTTASSKVYNNFERFFRRSMNISNSLSISGGNGNTTYF</sequence>
<dbReference type="InterPro" id="IPR008969">
    <property type="entry name" value="CarboxyPept-like_regulatory"/>
</dbReference>
<keyword evidence="2" id="KW-1134">Transmembrane beta strand</keyword>
<organism evidence="5 6">
    <name type="scientific">Fodinibius halophilus</name>
    <dbReference type="NCBI Taxonomy" id="1736908"/>
    <lineage>
        <taxon>Bacteria</taxon>
        <taxon>Pseudomonadati</taxon>
        <taxon>Balneolota</taxon>
        <taxon>Balneolia</taxon>
        <taxon>Balneolales</taxon>
        <taxon>Balneolaceae</taxon>
        <taxon>Fodinibius</taxon>
    </lineage>
</organism>
<dbReference type="Gene3D" id="2.60.40.1120">
    <property type="entry name" value="Carboxypeptidase-like, regulatory domain"/>
    <property type="match status" value="1"/>
</dbReference>
<dbReference type="SUPFAM" id="SSF56935">
    <property type="entry name" value="Porins"/>
    <property type="match status" value="1"/>
</dbReference>
<feature type="region of interest" description="Disordered" evidence="3">
    <location>
        <begin position="331"/>
        <end position="350"/>
    </location>
</feature>
<evidence type="ECO:0000256" key="1">
    <source>
        <dbReference type="ARBA" id="ARBA00022729"/>
    </source>
</evidence>
<accession>A0A6M1TCR8</accession>
<keyword evidence="6" id="KW-1185">Reference proteome</keyword>
<dbReference type="NCBIfam" id="TIGR04057">
    <property type="entry name" value="SusC_RagA_signa"/>
    <property type="match status" value="1"/>
</dbReference>
<comment type="caution">
    <text evidence="5">The sequence shown here is derived from an EMBL/GenBank/DDBJ whole genome shotgun (WGS) entry which is preliminary data.</text>
</comment>
<proteinExistence type="inferred from homology"/>
<dbReference type="AlphaFoldDB" id="A0A6M1TCR8"/>
<dbReference type="PANTHER" id="PTHR30069:SF29">
    <property type="entry name" value="HEMOGLOBIN AND HEMOGLOBIN-HAPTOGLOBIN-BINDING PROTEIN 1-RELATED"/>
    <property type="match status" value="1"/>
</dbReference>
<dbReference type="InterPro" id="IPR039426">
    <property type="entry name" value="TonB-dep_rcpt-like"/>
</dbReference>
<evidence type="ECO:0000259" key="4">
    <source>
        <dbReference type="Pfam" id="PF07715"/>
    </source>
</evidence>
<dbReference type="GO" id="GO:0009279">
    <property type="term" value="C:cell outer membrane"/>
    <property type="evidence" value="ECO:0007669"/>
    <property type="project" value="UniProtKB-SubCell"/>
</dbReference>
<comment type="subcellular location">
    <subcellularLocation>
        <location evidence="2">Cell outer membrane</location>
        <topology evidence="2">Multi-pass membrane protein</topology>
    </subcellularLocation>
</comment>
<dbReference type="Pfam" id="PF13715">
    <property type="entry name" value="CarbopepD_reg_2"/>
    <property type="match status" value="1"/>
</dbReference>
<dbReference type="PROSITE" id="PS52016">
    <property type="entry name" value="TONB_DEPENDENT_REC_3"/>
    <property type="match status" value="1"/>
</dbReference>
<dbReference type="PANTHER" id="PTHR30069">
    <property type="entry name" value="TONB-DEPENDENT OUTER MEMBRANE RECEPTOR"/>
    <property type="match status" value="1"/>
</dbReference>
<comment type="similarity">
    <text evidence="2">Belongs to the TonB-dependent receptor family.</text>
</comment>